<dbReference type="GO" id="GO:0003700">
    <property type="term" value="F:DNA-binding transcription factor activity"/>
    <property type="evidence" value="ECO:0007669"/>
    <property type="project" value="InterPro"/>
</dbReference>
<dbReference type="Gene3D" id="1.10.10.10">
    <property type="entry name" value="Winged helix-like DNA-binding domain superfamily/Winged helix DNA-binding domain"/>
    <property type="match status" value="1"/>
</dbReference>
<proteinExistence type="inferred from homology"/>
<keyword evidence="3" id="KW-0862">Zinc</keyword>
<comment type="caution">
    <text evidence="7">The sequence shown here is derived from an EMBL/GenBank/DDBJ whole genome shotgun (WGS) entry which is preliminary data.</text>
</comment>
<dbReference type="AlphaFoldDB" id="A0A150IPN9"/>
<dbReference type="GO" id="GO:0008270">
    <property type="term" value="F:zinc ion binding"/>
    <property type="evidence" value="ECO:0007669"/>
    <property type="project" value="TreeGrafter"/>
</dbReference>
<dbReference type="GO" id="GO:0045892">
    <property type="term" value="P:negative regulation of DNA-templated transcription"/>
    <property type="evidence" value="ECO:0007669"/>
    <property type="project" value="TreeGrafter"/>
</dbReference>
<dbReference type="PATRIC" id="fig|1705409.3.peg.2158"/>
<evidence type="ECO:0000256" key="1">
    <source>
        <dbReference type="ARBA" id="ARBA00007957"/>
    </source>
</evidence>
<accession>A0A150IPN9</accession>
<dbReference type="EMBL" id="LNGC01000166">
    <property type="protein sequence ID" value="KYC46943.1"/>
    <property type="molecule type" value="Genomic_DNA"/>
</dbReference>
<protein>
    <submittedName>
        <fullName evidence="7">Ferric uptake regulator</fullName>
    </submittedName>
</protein>
<dbReference type="PANTHER" id="PTHR33202">
    <property type="entry name" value="ZINC UPTAKE REGULATION PROTEIN"/>
    <property type="match status" value="1"/>
</dbReference>
<keyword evidence="6" id="KW-0804">Transcription</keyword>
<dbReference type="STRING" id="1705564.APG08_01075"/>
<evidence type="ECO:0000313" key="8">
    <source>
        <dbReference type="Proteomes" id="UP000075398"/>
    </source>
</evidence>
<evidence type="ECO:0000256" key="6">
    <source>
        <dbReference type="ARBA" id="ARBA00023163"/>
    </source>
</evidence>
<evidence type="ECO:0000256" key="3">
    <source>
        <dbReference type="ARBA" id="ARBA00022833"/>
    </source>
</evidence>
<comment type="similarity">
    <text evidence="1">Belongs to the Fur family.</text>
</comment>
<reference evidence="7 8" key="1">
    <citation type="journal article" date="2016" name="ISME J.">
        <title>Chasing the elusive Euryarchaeota class WSA2: genomes reveal a uniquely fastidious methyl-reducing methanogen.</title>
        <authorList>
            <person name="Nobu M.K."/>
            <person name="Narihiro T."/>
            <person name="Kuroda K."/>
            <person name="Mei R."/>
            <person name="Liu W.T."/>
        </authorList>
    </citation>
    <scope>NUCLEOTIDE SEQUENCE [LARGE SCALE GENOMIC DNA]</scope>
    <source>
        <strain evidence="7">U1lsi0528_Bin055</strain>
    </source>
</reference>
<dbReference type="PANTHER" id="PTHR33202:SF7">
    <property type="entry name" value="FERRIC UPTAKE REGULATION PROTEIN"/>
    <property type="match status" value="1"/>
</dbReference>
<evidence type="ECO:0000256" key="5">
    <source>
        <dbReference type="ARBA" id="ARBA00023125"/>
    </source>
</evidence>
<dbReference type="Proteomes" id="UP000075398">
    <property type="component" value="Unassembled WGS sequence"/>
</dbReference>
<dbReference type="GO" id="GO:1900376">
    <property type="term" value="P:regulation of secondary metabolite biosynthetic process"/>
    <property type="evidence" value="ECO:0007669"/>
    <property type="project" value="TreeGrafter"/>
</dbReference>
<sequence>MTGTEGIKYTNQRVEILNFIRDNFTHPTVDDVYEGVKKKLTRISKATVYQNLKFLTNKGLIQEVNIKGVSRFEPNLTPHHHIICRNCGSIVDFESKELTDFSLELIKKMKEYKIESTNTNFFGVCDKCK</sequence>
<evidence type="ECO:0000313" key="7">
    <source>
        <dbReference type="EMBL" id="KYC46943.1"/>
    </source>
</evidence>
<name>A0A150IPN9_9EURY</name>
<keyword evidence="4" id="KW-0805">Transcription regulation</keyword>
<dbReference type="Gene3D" id="3.30.1490.190">
    <property type="match status" value="1"/>
</dbReference>
<dbReference type="SUPFAM" id="SSF46785">
    <property type="entry name" value="Winged helix' DNA-binding domain"/>
    <property type="match status" value="1"/>
</dbReference>
<dbReference type="InterPro" id="IPR002481">
    <property type="entry name" value="FUR"/>
</dbReference>
<dbReference type="GO" id="GO:0000976">
    <property type="term" value="F:transcription cis-regulatory region binding"/>
    <property type="evidence" value="ECO:0007669"/>
    <property type="project" value="TreeGrafter"/>
</dbReference>
<dbReference type="CDD" id="cd07153">
    <property type="entry name" value="Fur_like"/>
    <property type="match status" value="1"/>
</dbReference>
<evidence type="ECO:0000256" key="2">
    <source>
        <dbReference type="ARBA" id="ARBA00022491"/>
    </source>
</evidence>
<keyword evidence="2" id="KW-0678">Repressor</keyword>
<organism evidence="7 8">
    <name type="scientific">Candidatus Methanofastidiosum methylothiophilum</name>
    <dbReference type="NCBI Taxonomy" id="1705564"/>
    <lineage>
        <taxon>Archaea</taxon>
        <taxon>Methanobacteriati</taxon>
        <taxon>Methanobacteriota</taxon>
        <taxon>Stenosarchaea group</taxon>
        <taxon>Candidatus Methanofastidiosia</taxon>
        <taxon>Candidatus Methanofastidiosales</taxon>
        <taxon>Candidatus Methanofastidiosaceae</taxon>
        <taxon>Candidatus Methanofastidiosum</taxon>
    </lineage>
</organism>
<dbReference type="InterPro" id="IPR036388">
    <property type="entry name" value="WH-like_DNA-bd_sf"/>
</dbReference>
<keyword evidence="5" id="KW-0238">DNA-binding</keyword>
<dbReference type="InterPro" id="IPR043135">
    <property type="entry name" value="Fur_C"/>
</dbReference>
<evidence type="ECO:0000256" key="4">
    <source>
        <dbReference type="ARBA" id="ARBA00023015"/>
    </source>
</evidence>
<gene>
    <name evidence="7" type="ORF">AMQ22_02028</name>
</gene>
<dbReference type="InterPro" id="IPR036390">
    <property type="entry name" value="WH_DNA-bd_sf"/>
</dbReference>
<dbReference type="Pfam" id="PF01475">
    <property type="entry name" value="FUR"/>
    <property type="match status" value="1"/>
</dbReference>